<reference evidence="1" key="1">
    <citation type="journal article" date="2020" name="Stud. Mycol.">
        <title>101 Dothideomycetes genomes: a test case for predicting lifestyles and emergence of pathogens.</title>
        <authorList>
            <person name="Haridas S."/>
            <person name="Albert R."/>
            <person name="Binder M."/>
            <person name="Bloem J."/>
            <person name="Labutti K."/>
            <person name="Salamov A."/>
            <person name="Andreopoulos B."/>
            <person name="Baker S."/>
            <person name="Barry K."/>
            <person name="Bills G."/>
            <person name="Bluhm B."/>
            <person name="Cannon C."/>
            <person name="Castanera R."/>
            <person name="Culley D."/>
            <person name="Daum C."/>
            <person name="Ezra D."/>
            <person name="Gonzalez J."/>
            <person name="Henrissat B."/>
            <person name="Kuo A."/>
            <person name="Liang C."/>
            <person name="Lipzen A."/>
            <person name="Lutzoni F."/>
            <person name="Magnuson J."/>
            <person name="Mondo S."/>
            <person name="Nolan M."/>
            <person name="Ohm R."/>
            <person name="Pangilinan J."/>
            <person name="Park H.-J."/>
            <person name="Ramirez L."/>
            <person name="Alfaro M."/>
            <person name="Sun H."/>
            <person name="Tritt A."/>
            <person name="Yoshinaga Y."/>
            <person name="Zwiers L.-H."/>
            <person name="Turgeon B."/>
            <person name="Goodwin S."/>
            <person name="Spatafora J."/>
            <person name="Crous P."/>
            <person name="Grigoriev I."/>
        </authorList>
    </citation>
    <scope>NUCLEOTIDE SEQUENCE</scope>
    <source>
        <strain evidence="1">CBS 119687</strain>
    </source>
</reference>
<dbReference type="EMBL" id="ML977521">
    <property type="protein sequence ID" value="KAF2124059.1"/>
    <property type="molecule type" value="Genomic_DNA"/>
</dbReference>
<gene>
    <name evidence="1" type="ORF">P153DRAFT_379961</name>
</gene>
<evidence type="ECO:0000313" key="1">
    <source>
        <dbReference type="EMBL" id="KAF2124059.1"/>
    </source>
</evidence>
<dbReference type="RefSeq" id="XP_033518452.1">
    <property type="nucleotide sequence ID" value="XM_033669894.1"/>
</dbReference>
<evidence type="ECO:0000313" key="2">
    <source>
        <dbReference type="Proteomes" id="UP000799771"/>
    </source>
</evidence>
<sequence>MQNEELAETLRTGINVNLKIQRNKLRQTQRQIRVATLKFKYQIEQHGKSTCRPFCEAMHAALPRELRDMIYEGFIEEHNATFYHSGDGTTLYANGRSALQHCFDPAYTGYGMHQDMIEGLGRKDSRFDFRGRHKMVGETFFQYTHHFGFDLTSIIRSIGVMVNSANMKEREDMFLYLKALFNLRKGTVVTIFIESGGSNKIQVTRSFRQILRVIFPFLNELRDAEYKLNIVLNPGYVPSAVKNGSGTAFSIVPTQKFRYLFTPDNAKFTPEGFEEKLQEYFSMYKGGWYQRIVPDKPELSEDSDSW</sequence>
<proteinExistence type="predicted"/>
<dbReference type="Proteomes" id="UP000799771">
    <property type="component" value="Unassembled WGS sequence"/>
</dbReference>
<dbReference type="GeneID" id="54410326"/>
<name>A0A6A5ZX00_9PLEO</name>
<accession>A0A6A5ZX00</accession>
<protein>
    <submittedName>
        <fullName evidence="1">Uncharacterized protein</fullName>
    </submittedName>
</protein>
<organism evidence="1 2">
    <name type="scientific">Dothidotthia symphoricarpi CBS 119687</name>
    <dbReference type="NCBI Taxonomy" id="1392245"/>
    <lineage>
        <taxon>Eukaryota</taxon>
        <taxon>Fungi</taxon>
        <taxon>Dikarya</taxon>
        <taxon>Ascomycota</taxon>
        <taxon>Pezizomycotina</taxon>
        <taxon>Dothideomycetes</taxon>
        <taxon>Pleosporomycetidae</taxon>
        <taxon>Pleosporales</taxon>
        <taxon>Dothidotthiaceae</taxon>
        <taxon>Dothidotthia</taxon>
    </lineage>
</organism>
<dbReference type="OrthoDB" id="3795413at2759"/>
<dbReference type="AlphaFoldDB" id="A0A6A5ZX00"/>
<keyword evidence="2" id="KW-1185">Reference proteome</keyword>